<evidence type="ECO:0000313" key="2">
    <source>
        <dbReference type="EMBL" id="CAG5108502.1"/>
    </source>
</evidence>
<gene>
    <name evidence="2" type="ORF">OKIOD_LOCUS12592</name>
</gene>
<name>A0ABN7T0W1_OIKDI</name>
<evidence type="ECO:0000256" key="1">
    <source>
        <dbReference type="SAM" id="MobiDB-lite"/>
    </source>
</evidence>
<keyword evidence="3" id="KW-1185">Reference proteome</keyword>
<feature type="region of interest" description="Disordered" evidence="1">
    <location>
        <begin position="1"/>
        <end position="35"/>
    </location>
</feature>
<protein>
    <submittedName>
        <fullName evidence="2">Oidioi.mRNA.OKI2018_I69.chr1.g3827.t1.cds</fullName>
    </submittedName>
</protein>
<reference evidence="2 3" key="1">
    <citation type="submission" date="2021-04" db="EMBL/GenBank/DDBJ databases">
        <authorList>
            <person name="Bliznina A."/>
        </authorList>
    </citation>
    <scope>NUCLEOTIDE SEQUENCE [LARGE SCALE GENOMIC DNA]</scope>
</reference>
<sequence length="143" mass="16368">MVRKRQQTPFRKSVGTSAKSTKEPEKIEETTDTGDDMKRQMMQMMGKFQKFVASDSQQARKTAPKQDQGKNGQKEKKELVLENINQAISAMESYKANFVKMDTLLEKINAIGKNKEDANPQEILNETLRELETKQQDEEGILI</sequence>
<feature type="compositionally biased region" description="Basic and acidic residues" evidence="1">
    <location>
        <begin position="20"/>
        <end position="35"/>
    </location>
</feature>
<accession>A0ABN7T0W1</accession>
<feature type="compositionally biased region" description="Polar residues" evidence="1">
    <location>
        <begin position="7"/>
        <end position="19"/>
    </location>
</feature>
<evidence type="ECO:0000313" key="3">
    <source>
        <dbReference type="Proteomes" id="UP001158576"/>
    </source>
</evidence>
<feature type="region of interest" description="Disordered" evidence="1">
    <location>
        <begin position="48"/>
        <end position="77"/>
    </location>
</feature>
<proteinExistence type="predicted"/>
<dbReference type="Proteomes" id="UP001158576">
    <property type="component" value="Chromosome 1"/>
</dbReference>
<dbReference type="EMBL" id="OU015566">
    <property type="protein sequence ID" value="CAG5108502.1"/>
    <property type="molecule type" value="Genomic_DNA"/>
</dbReference>
<organism evidence="2 3">
    <name type="scientific">Oikopleura dioica</name>
    <name type="common">Tunicate</name>
    <dbReference type="NCBI Taxonomy" id="34765"/>
    <lineage>
        <taxon>Eukaryota</taxon>
        <taxon>Metazoa</taxon>
        <taxon>Chordata</taxon>
        <taxon>Tunicata</taxon>
        <taxon>Appendicularia</taxon>
        <taxon>Copelata</taxon>
        <taxon>Oikopleuridae</taxon>
        <taxon>Oikopleura</taxon>
    </lineage>
</organism>